<dbReference type="PROSITE" id="PS50836">
    <property type="entry name" value="DOMON"/>
    <property type="match status" value="1"/>
</dbReference>
<protein>
    <submittedName>
        <fullName evidence="5">Uncharacterized protein LOC116296061 isoform X1</fullName>
    </submittedName>
</protein>
<evidence type="ECO:0000256" key="2">
    <source>
        <dbReference type="SAM" id="SignalP"/>
    </source>
</evidence>
<sequence length="288" mass="32841">MENAILWMFAASLLFSLCTCRDHQQNQGVLNLDKNLNISWTIHPGKETIRFKVKTVIGETGWFLIGFEPQKRNAPKAVKETSADAFVVWRQIVNSGNNKTYTWNVTDCNTFQKGTLRKDKIQNYHLPKNLIKTMYDSKNKMLTAIVWRKLDTKNKEDVIIKKGSMFIFGSFGNDAHPNKKWKHILHAIKNGMDDVFLKATNVSFFEVNSSNRNKGGRNFVKYAGKLAEQHWIGLVVGMSAFLTIIITCTVYCLAKKAGGIKKHVSMSFNKESEYDDEAKVAFLQSEET</sequence>
<feature type="chain" id="PRO_5028056454" evidence="2">
    <location>
        <begin position="21"/>
        <end position="288"/>
    </location>
</feature>
<dbReference type="AlphaFoldDB" id="A0A6P8HU07"/>
<keyword evidence="2" id="KW-0732">Signal</keyword>
<reference evidence="5" key="1">
    <citation type="submission" date="2025-08" db="UniProtKB">
        <authorList>
            <consortium name="RefSeq"/>
        </authorList>
    </citation>
    <scope>IDENTIFICATION</scope>
    <source>
        <tissue evidence="5">Tentacle</tissue>
    </source>
</reference>
<feature type="signal peptide" evidence="2">
    <location>
        <begin position="1"/>
        <end position="20"/>
    </location>
</feature>
<dbReference type="Proteomes" id="UP000515163">
    <property type="component" value="Unplaced"/>
</dbReference>
<organism evidence="4 5">
    <name type="scientific">Actinia tenebrosa</name>
    <name type="common">Australian red waratah sea anemone</name>
    <dbReference type="NCBI Taxonomy" id="6105"/>
    <lineage>
        <taxon>Eukaryota</taxon>
        <taxon>Metazoa</taxon>
        <taxon>Cnidaria</taxon>
        <taxon>Anthozoa</taxon>
        <taxon>Hexacorallia</taxon>
        <taxon>Actiniaria</taxon>
        <taxon>Actiniidae</taxon>
        <taxon>Actinia</taxon>
    </lineage>
</organism>
<dbReference type="OrthoDB" id="5953448at2759"/>
<proteinExistence type="predicted"/>
<evidence type="ECO:0000313" key="4">
    <source>
        <dbReference type="Proteomes" id="UP000515163"/>
    </source>
</evidence>
<accession>A0A6P8HU07</accession>
<dbReference type="InParanoid" id="A0A6P8HU07"/>
<dbReference type="InterPro" id="IPR005018">
    <property type="entry name" value="DOMON_domain"/>
</dbReference>
<dbReference type="CDD" id="cd09631">
    <property type="entry name" value="DOMON_DOH"/>
    <property type="match status" value="1"/>
</dbReference>
<dbReference type="RefSeq" id="XP_031559874.1">
    <property type="nucleotide sequence ID" value="XM_031704014.1"/>
</dbReference>
<gene>
    <name evidence="5" type="primary">LOC116296061</name>
</gene>
<feature type="domain" description="DOMON" evidence="3">
    <location>
        <begin position="34"/>
        <end position="172"/>
    </location>
</feature>
<feature type="transmembrane region" description="Helical" evidence="1">
    <location>
        <begin position="231"/>
        <end position="254"/>
    </location>
</feature>
<keyword evidence="1" id="KW-1133">Transmembrane helix</keyword>
<keyword evidence="4" id="KW-1185">Reference proteome</keyword>
<keyword evidence="1" id="KW-0472">Membrane</keyword>
<dbReference type="InterPro" id="IPR045266">
    <property type="entry name" value="DOH_DOMON"/>
</dbReference>
<evidence type="ECO:0000256" key="1">
    <source>
        <dbReference type="SAM" id="Phobius"/>
    </source>
</evidence>
<evidence type="ECO:0000259" key="3">
    <source>
        <dbReference type="PROSITE" id="PS50836"/>
    </source>
</evidence>
<evidence type="ECO:0000313" key="5">
    <source>
        <dbReference type="RefSeq" id="XP_031559874.1"/>
    </source>
</evidence>
<dbReference type="GeneID" id="116296061"/>
<name>A0A6P8HU07_ACTTE</name>
<dbReference type="KEGG" id="aten:116296061"/>
<keyword evidence="1" id="KW-0812">Transmembrane</keyword>